<dbReference type="InterPro" id="IPR004843">
    <property type="entry name" value="Calcineurin-like_PHP"/>
</dbReference>
<evidence type="ECO:0000259" key="6">
    <source>
        <dbReference type="Pfam" id="PF00149"/>
    </source>
</evidence>
<feature type="domain" description="Calcineurin-like phosphoesterase" evidence="6">
    <location>
        <begin position="55"/>
        <end position="237"/>
    </location>
</feature>
<dbReference type="Proteomes" id="UP000076858">
    <property type="component" value="Unassembled WGS sequence"/>
</dbReference>
<evidence type="ECO:0000256" key="2">
    <source>
        <dbReference type="ARBA" id="ARBA00022692"/>
    </source>
</evidence>
<feature type="transmembrane region" description="Helical" evidence="5">
    <location>
        <begin position="16"/>
        <end position="35"/>
    </location>
</feature>
<evidence type="ECO:0000256" key="4">
    <source>
        <dbReference type="ARBA" id="ARBA00023136"/>
    </source>
</evidence>
<keyword evidence="8" id="KW-1185">Reference proteome</keyword>
<dbReference type="Gene3D" id="3.60.21.10">
    <property type="match status" value="1"/>
</dbReference>
<dbReference type="EMBL" id="LRGB01001969">
    <property type="protein sequence ID" value="KZS09818.1"/>
    <property type="molecule type" value="Genomic_DNA"/>
</dbReference>
<dbReference type="OrthoDB" id="5977743at2759"/>
<dbReference type="AlphaFoldDB" id="A0A164SPB7"/>
<name>A0A164SPB7_9CRUS</name>
<dbReference type="PANTHER" id="PTHR13315">
    <property type="entry name" value="METALLO PHOSPHOESTERASE RELATED"/>
    <property type="match status" value="1"/>
</dbReference>
<reference evidence="7 8" key="1">
    <citation type="submission" date="2016-03" db="EMBL/GenBank/DDBJ databases">
        <title>EvidentialGene: Evidence-directed Construction of Genes on Genomes.</title>
        <authorList>
            <person name="Gilbert D.G."/>
            <person name="Choi J.-H."/>
            <person name="Mockaitis K."/>
            <person name="Colbourne J."/>
            <person name="Pfrender M."/>
        </authorList>
    </citation>
    <scope>NUCLEOTIDE SEQUENCE [LARGE SCALE GENOMIC DNA]</scope>
    <source>
        <strain evidence="7 8">Xinb3</strain>
        <tissue evidence="7">Complete organism</tissue>
    </source>
</reference>
<dbReference type="SUPFAM" id="SSF56300">
    <property type="entry name" value="Metallo-dependent phosphatases"/>
    <property type="match status" value="1"/>
</dbReference>
<organism evidence="7 8">
    <name type="scientific">Daphnia magna</name>
    <dbReference type="NCBI Taxonomy" id="35525"/>
    <lineage>
        <taxon>Eukaryota</taxon>
        <taxon>Metazoa</taxon>
        <taxon>Ecdysozoa</taxon>
        <taxon>Arthropoda</taxon>
        <taxon>Crustacea</taxon>
        <taxon>Branchiopoda</taxon>
        <taxon>Diplostraca</taxon>
        <taxon>Cladocera</taxon>
        <taxon>Anomopoda</taxon>
        <taxon>Daphniidae</taxon>
        <taxon>Daphnia</taxon>
    </lineage>
</organism>
<dbReference type="GO" id="GO:0006506">
    <property type="term" value="P:GPI anchor biosynthetic process"/>
    <property type="evidence" value="ECO:0007669"/>
    <property type="project" value="InterPro"/>
</dbReference>
<dbReference type="GO" id="GO:0005783">
    <property type="term" value="C:endoplasmic reticulum"/>
    <property type="evidence" value="ECO:0007669"/>
    <property type="project" value="TreeGrafter"/>
</dbReference>
<dbReference type="InterPro" id="IPR029052">
    <property type="entry name" value="Metallo-depent_PP-like"/>
</dbReference>
<evidence type="ECO:0000256" key="5">
    <source>
        <dbReference type="SAM" id="Phobius"/>
    </source>
</evidence>
<gene>
    <name evidence="7" type="ORF">APZ42_025861</name>
</gene>
<keyword evidence="4 5" id="KW-0472">Membrane</keyword>
<evidence type="ECO:0000256" key="3">
    <source>
        <dbReference type="ARBA" id="ARBA00022989"/>
    </source>
</evidence>
<sequence>MRWRLHLKSYKQRFKFFFLILCLTVFHNEYFVYWYDSMKWPSVSCLQLENQQCQRILIVSDPQILGLHEVFGWIAYTDSDWYLQKSFYYALRYINPDVIIFLGDLMDEGSTSTNDEYKFYKTRFSKIFDTSQFQSKIIYLPGDNDIGGEGTDHVTQNKMERFNSNFPSQTENILGNTQFVVVNRIIGDFSLPTVSTIKDKYRIVLSHIPLTFIPGIFSREVMNKLKPNAIFSAHDHRIAMATTRQNDSHFFQVDNFTEDSAVIKKQLNDEDCTEVIWPTCSYRMGVEKSGYGFATIGDDGLMEFGVLWIHSRFWTLHIYLIVIASFLGLFVCLKYLKHFSFKMRKQPSISC</sequence>
<comment type="subcellular location">
    <subcellularLocation>
        <location evidence="1">Membrane</location>
        <topology evidence="1">Multi-pass membrane protein</topology>
    </subcellularLocation>
</comment>
<evidence type="ECO:0000256" key="1">
    <source>
        <dbReference type="ARBA" id="ARBA00004141"/>
    </source>
</evidence>
<keyword evidence="3 5" id="KW-1133">Transmembrane helix</keyword>
<dbReference type="PANTHER" id="PTHR13315:SF4">
    <property type="entry name" value="METALLOPHOSPHOESTERASE, ISOFORM E"/>
    <property type="match status" value="1"/>
</dbReference>
<dbReference type="STRING" id="35525.A0A164SPB7"/>
<accession>A0A164SPB7</accession>
<protein>
    <submittedName>
        <fullName evidence="7">Metallophosphoesterase</fullName>
    </submittedName>
</protein>
<evidence type="ECO:0000313" key="7">
    <source>
        <dbReference type="EMBL" id="KZS09818.1"/>
    </source>
</evidence>
<dbReference type="GO" id="GO:0016020">
    <property type="term" value="C:membrane"/>
    <property type="evidence" value="ECO:0007669"/>
    <property type="project" value="UniProtKB-SubCell"/>
</dbReference>
<dbReference type="GO" id="GO:0016787">
    <property type="term" value="F:hydrolase activity"/>
    <property type="evidence" value="ECO:0007669"/>
    <property type="project" value="InterPro"/>
</dbReference>
<dbReference type="Pfam" id="PF00149">
    <property type="entry name" value="Metallophos"/>
    <property type="match status" value="1"/>
</dbReference>
<comment type="caution">
    <text evidence="7">The sequence shown here is derived from an EMBL/GenBank/DDBJ whole genome shotgun (WGS) entry which is preliminary data.</text>
</comment>
<keyword evidence="2 5" id="KW-0812">Transmembrane</keyword>
<evidence type="ECO:0000313" key="8">
    <source>
        <dbReference type="Proteomes" id="UP000076858"/>
    </source>
</evidence>
<proteinExistence type="predicted"/>
<feature type="transmembrane region" description="Helical" evidence="5">
    <location>
        <begin position="316"/>
        <end position="336"/>
    </location>
</feature>
<dbReference type="InterPro" id="IPR033308">
    <property type="entry name" value="PGAP5/Cdc1/Ted1"/>
</dbReference>